<dbReference type="SUPFAM" id="SSF51569">
    <property type="entry name" value="Aldolase"/>
    <property type="match status" value="1"/>
</dbReference>
<dbReference type="NCBIfam" id="NF003543">
    <property type="entry name" value="PRK05198.1"/>
    <property type="match status" value="1"/>
</dbReference>
<keyword evidence="6" id="KW-0963">Cytoplasm</keyword>
<evidence type="ECO:0000256" key="4">
    <source>
        <dbReference type="ARBA" id="ARBA00010499"/>
    </source>
</evidence>
<comment type="caution">
    <text evidence="10">The sequence shown here is derived from an EMBL/GenBank/DDBJ whole genome shotgun (WGS) entry which is preliminary data.</text>
</comment>
<keyword evidence="11" id="KW-1185">Reference proteome</keyword>
<evidence type="ECO:0000256" key="2">
    <source>
        <dbReference type="ARBA" id="ARBA00004756"/>
    </source>
</evidence>
<evidence type="ECO:0000259" key="9">
    <source>
        <dbReference type="Pfam" id="PF00793"/>
    </source>
</evidence>
<evidence type="ECO:0000256" key="3">
    <source>
        <dbReference type="ARBA" id="ARBA00004845"/>
    </source>
</evidence>
<proteinExistence type="inferred from homology"/>
<dbReference type="InterPro" id="IPR013785">
    <property type="entry name" value="Aldolase_TIM"/>
</dbReference>
<sequence length="272" mass="29885">MDLKLIPKLKHTDSNNFFLLCGPCAIEGEDMALRIAEKVIKITDKLEIPYIFKGSFKKANRSRIDSFTGIGDEKALKILKKVSETFDVPTVTDIHEVSDAALAAKYVDVLQIPAFLVRQTDLVVAAAKTGKVVNLKKGQFMSPESMKHAVQKVKDAGNEQAWITDRGTMFGYQDMIVDFRGIPTMRKFAPTALDVTHSLQQPNQTAGVTGGRPDMIETIARAGVVNNVDGLFIETHFDPANAKSDGANMLHLDNLEPLLSNLVAIRQLVTGF</sequence>
<dbReference type="InterPro" id="IPR006218">
    <property type="entry name" value="DAHP1/KDSA"/>
</dbReference>
<dbReference type="Pfam" id="PF00793">
    <property type="entry name" value="DAHP_synth_1"/>
    <property type="match status" value="1"/>
</dbReference>
<feature type="domain" description="DAHP synthetase I/KDSA" evidence="9">
    <location>
        <begin position="13"/>
        <end position="262"/>
    </location>
</feature>
<dbReference type="EC" id="2.5.1.55" evidence="5"/>
<evidence type="ECO:0000256" key="5">
    <source>
        <dbReference type="ARBA" id="ARBA00012693"/>
    </source>
</evidence>
<evidence type="ECO:0000313" key="10">
    <source>
        <dbReference type="EMBL" id="NRD24582.1"/>
    </source>
</evidence>
<keyword evidence="7 10" id="KW-0808">Transferase</keyword>
<comment type="catalytic activity">
    <reaction evidence="8">
        <text>D-arabinose 5-phosphate + phosphoenolpyruvate + H2O = 3-deoxy-alpha-D-manno-2-octulosonate-8-phosphate + phosphate</text>
        <dbReference type="Rhea" id="RHEA:14053"/>
        <dbReference type="ChEBI" id="CHEBI:15377"/>
        <dbReference type="ChEBI" id="CHEBI:43474"/>
        <dbReference type="ChEBI" id="CHEBI:57693"/>
        <dbReference type="ChEBI" id="CHEBI:58702"/>
        <dbReference type="ChEBI" id="CHEBI:85985"/>
        <dbReference type="EC" id="2.5.1.55"/>
    </reaction>
</comment>
<dbReference type="NCBIfam" id="TIGR01362">
    <property type="entry name" value="KDO8P_synth"/>
    <property type="match status" value="1"/>
</dbReference>
<evidence type="ECO:0000256" key="6">
    <source>
        <dbReference type="ARBA" id="ARBA00022490"/>
    </source>
</evidence>
<comment type="pathway">
    <text evidence="3">Carbohydrate biosynthesis; 3-deoxy-D-manno-octulosonate biosynthesis; 3-deoxy-D-manno-octulosonate from D-ribulose 5-phosphate: step 2/3.</text>
</comment>
<dbReference type="InterPro" id="IPR006269">
    <property type="entry name" value="KDO8P_synthase"/>
</dbReference>
<comment type="subcellular location">
    <subcellularLocation>
        <location evidence="1">Cytoplasm</location>
    </subcellularLocation>
</comment>
<dbReference type="Proteomes" id="UP000805085">
    <property type="component" value="Unassembled WGS sequence"/>
</dbReference>
<protein>
    <recommendedName>
        <fullName evidence="5">3-deoxy-8-phosphooctulonate synthase</fullName>
        <ecNumber evidence="5">2.5.1.55</ecNumber>
    </recommendedName>
</protein>
<organism evidence="10 11">
    <name type="scientific">Winogradskyella litoriviva</name>
    <dbReference type="NCBI Taxonomy" id="1220182"/>
    <lineage>
        <taxon>Bacteria</taxon>
        <taxon>Pseudomonadati</taxon>
        <taxon>Bacteroidota</taxon>
        <taxon>Flavobacteriia</taxon>
        <taxon>Flavobacteriales</taxon>
        <taxon>Flavobacteriaceae</taxon>
        <taxon>Winogradskyella</taxon>
    </lineage>
</organism>
<dbReference type="EMBL" id="JABRWQ010000007">
    <property type="protein sequence ID" value="NRD24582.1"/>
    <property type="molecule type" value="Genomic_DNA"/>
</dbReference>
<dbReference type="PANTHER" id="PTHR21057">
    <property type="entry name" value="PHOSPHO-2-DEHYDRO-3-DEOXYHEPTONATE ALDOLASE"/>
    <property type="match status" value="1"/>
</dbReference>
<dbReference type="RefSeq" id="WP_173302232.1">
    <property type="nucleotide sequence ID" value="NZ_JABRWQ010000007.1"/>
</dbReference>
<dbReference type="Gene3D" id="3.20.20.70">
    <property type="entry name" value="Aldolase class I"/>
    <property type="match status" value="1"/>
</dbReference>
<evidence type="ECO:0000256" key="7">
    <source>
        <dbReference type="ARBA" id="ARBA00022679"/>
    </source>
</evidence>
<gene>
    <name evidence="10" type="primary">kdsA</name>
    <name evidence="10" type="ORF">HNV10_15110</name>
</gene>
<evidence type="ECO:0000256" key="1">
    <source>
        <dbReference type="ARBA" id="ARBA00004496"/>
    </source>
</evidence>
<comment type="pathway">
    <text evidence="2">Bacterial outer membrane biogenesis; lipopolysaccharide biosynthesis.</text>
</comment>
<dbReference type="GO" id="GO:0008676">
    <property type="term" value="F:3-deoxy-8-phosphooctulonate synthase activity"/>
    <property type="evidence" value="ECO:0007669"/>
    <property type="project" value="UniProtKB-EC"/>
</dbReference>
<accession>A0ABX2E8R2</accession>
<name>A0ABX2E8R2_9FLAO</name>
<evidence type="ECO:0000313" key="11">
    <source>
        <dbReference type="Proteomes" id="UP000805085"/>
    </source>
</evidence>
<comment type="similarity">
    <text evidence="4">Belongs to the KdsA family.</text>
</comment>
<reference evidence="10 11" key="1">
    <citation type="journal article" date="2015" name="Int. J. Syst. Evol. Microbiol.">
        <title>Winogradskyella litoriviva sp. nov., isolated from coastal seawater.</title>
        <authorList>
            <person name="Nedashkovskaya O.I."/>
            <person name="Kukhlevskiy A.D."/>
            <person name="Zhukova N.V."/>
            <person name="Kim S.J."/>
            <person name="Rhee S.K."/>
            <person name="Mikhailov V.V."/>
        </authorList>
    </citation>
    <scope>NUCLEOTIDE SEQUENCE [LARGE SCALE GENOMIC DNA]</scope>
    <source>
        <strain evidence="10 11">KMM6491</strain>
    </source>
</reference>
<evidence type="ECO:0000256" key="8">
    <source>
        <dbReference type="ARBA" id="ARBA00049112"/>
    </source>
</evidence>